<dbReference type="InterPro" id="IPR013752">
    <property type="entry name" value="KPA_reductase"/>
</dbReference>
<keyword evidence="6" id="KW-0418">Kinase</keyword>
<dbReference type="PROSITE" id="PS00107">
    <property type="entry name" value="PROTEIN_KINASE_ATP"/>
    <property type="match status" value="1"/>
</dbReference>
<name>A0A139H8V5_9PEZI</name>
<evidence type="ECO:0000256" key="8">
    <source>
        <dbReference type="ARBA" id="ARBA00022857"/>
    </source>
</evidence>
<dbReference type="InterPro" id="IPR003710">
    <property type="entry name" value="ApbA"/>
</dbReference>
<dbReference type="EC" id="2.7.11.11" evidence="2"/>
<dbReference type="GO" id="GO:0007165">
    <property type="term" value="P:signal transduction"/>
    <property type="evidence" value="ECO:0007669"/>
    <property type="project" value="UniProtKB-ARBA"/>
</dbReference>
<evidence type="ECO:0000256" key="7">
    <source>
        <dbReference type="ARBA" id="ARBA00022840"/>
    </source>
</evidence>
<evidence type="ECO:0000256" key="12">
    <source>
        <dbReference type="PROSITE-ProRule" id="PRU10141"/>
    </source>
</evidence>
<dbReference type="CDD" id="cd05580">
    <property type="entry name" value="STKc_PKA_like"/>
    <property type="match status" value="1"/>
</dbReference>
<dbReference type="SUPFAM" id="SSF56112">
    <property type="entry name" value="Protein kinase-like (PK-like)"/>
    <property type="match status" value="1"/>
</dbReference>
<comment type="catalytic activity">
    <reaction evidence="11">
        <text>L-seryl-[protein] + ATP = O-phospho-L-seryl-[protein] + ADP + H(+)</text>
        <dbReference type="Rhea" id="RHEA:17989"/>
        <dbReference type="Rhea" id="RHEA-COMP:9863"/>
        <dbReference type="Rhea" id="RHEA-COMP:11604"/>
        <dbReference type="ChEBI" id="CHEBI:15378"/>
        <dbReference type="ChEBI" id="CHEBI:29999"/>
        <dbReference type="ChEBI" id="CHEBI:30616"/>
        <dbReference type="ChEBI" id="CHEBI:83421"/>
        <dbReference type="ChEBI" id="CHEBI:456216"/>
        <dbReference type="EC" id="2.7.11.11"/>
    </reaction>
</comment>
<dbReference type="Proteomes" id="UP000070133">
    <property type="component" value="Unassembled WGS sequence"/>
</dbReference>
<keyword evidence="7 12" id="KW-0067">ATP-binding</keyword>
<keyword evidence="17" id="KW-1185">Reference proteome</keyword>
<evidence type="ECO:0000313" key="16">
    <source>
        <dbReference type="EMBL" id="KXS98798.1"/>
    </source>
</evidence>
<dbReference type="Gene3D" id="1.10.1040.10">
    <property type="entry name" value="N-(1-d-carboxylethyl)-l-norvaline Dehydrogenase, domain 2"/>
    <property type="match status" value="1"/>
</dbReference>
<dbReference type="SUPFAM" id="SSF51735">
    <property type="entry name" value="NAD(P)-binding Rossmann-fold domains"/>
    <property type="match status" value="1"/>
</dbReference>
<feature type="domain" description="Protein kinase" evidence="14">
    <location>
        <begin position="512"/>
        <end position="767"/>
    </location>
</feature>
<dbReference type="GO" id="GO:0005634">
    <property type="term" value="C:nucleus"/>
    <property type="evidence" value="ECO:0007669"/>
    <property type="project" value="TreeGrafter"/>
</dbReference>
<feature type="region of interest" description="Disordered" evidence="13">
    <location>
        <begin position="332"/>
        <end position="452"/>
    </location>
</feature>
<dbReference type="NCBIfam" id="TIGR00745">
    <property type="entry name" value="apbA_panE"/>
    <property type="match status" value="1"/>
</dbReference>
<dbReference type="EMBL" id="LFZN01000105">
    <property type="protein sequence ID" value="KXS98798.1"/>
    <property type="molecule type" value="Genomic_DNA"/>
</dbReference>
<feature type="compositionally biased region" description="Polar residues" evidence="13">
    <location>
        <begin position="429"/>
        <end position="452"/>
    </location>
</feature>
<dbReference type="InterPro" id="IPR000719">
    <property type="entry name" value="Prot_kinase_dom"/>
</dbReference>
<evidence type="ECO:0000256" key="6">
    <source>
        <dbReference type="ARBA" id="ARBA00022777"/>
    </source>
</evidence>
<feature type="compositionally biased region" description="Polar residues" evidence="13">
    <location>
        <begin position="384"/>
        <end position="395"/>
    </location>
</feature>
<evidence type="ECO:0000259" key="15">
    <source>
        <dbReference type="PROSITE" id="PS51285"/>
    </source>
</evidence>
<dbReference type="InterPro" id="IPR013332">
    <property type="entry name" value="KPR_N"/>
</dbReference>
<feature type="domain" description="AGC-kinase C-terminal" evidence="15">
    <location>
        <begin position="768"/>
        <end position="823"/>
    </location>
</feature>
<dbReference type="PROSITE" id="PS00108">
    <property type="entry name" value="PROTEIN_KINASE_ST"/>
    <property type="match status" value="1"/>
</dbReference>
<dbReference type="PROSITE" id="PS51285">
    <property type="entry name" value="AGC_KINASE_CTER"/>
    <property type="match status" value="1"/>
</dbReference>
<dbReference type="InterPro" id="IPR036291">
    <property type="entry name" value="NAD(P)-bd_dom_sf"/>
</dbReference>
<evidence type="ECO:0000256" key="1">
    <source>
        <dbReference type="ARBA" id="ARBA00007870"/>
    </source>
</evidence>
<accession>A0A139H8V5</accession>
<feature type="compositionally biased region" description="Polar residues" evidence="13">
    <location>
        <begin position="467"/>
        <end position="482"/>
    </location>
</feature>
<dbReference type="Gene3D" id="3.40.50.720">
    <property type="entry name" value="NAD(P)-binding Rossmann-like Domain"/>
    <property type="match status" value="1"/>
</dbReference>
<feature type="region of interest" description="Disordered" evidence="13">
    <location>
        <begin position="467"/>
        <end position="501"/>
    </location>
</feature>
<dbReference type="GO" id="GO:0005524">
    <property type="term" value="F:ATP binding"/>
    <property type="evidence" value="ECO:0007669"/>
    <property type="project" value="UniProtKB-UniRule"/>
</dbReference>
<dbReference type="AlphaFoldDB" id="A0A139H8V5"/>
<comment type="catalytic activity">
    <reaction evidence="10">
        <text>L-threonyl-[protein] + ATP = O-phospho-L-threonyl-[protein] + ADP + H(+)</text>
        <dbReference type="Rhea" id="RHEA:46608"/>
        <dbReference type="Rhea" id="RHEA-COMP:11060"/>
        <dbReference type="Rhea" id="RHEA-COMP:11605"/>
        <dbReference type="ChEBI" id="CHEBI:15378"/>
        <dbReference type="ChEBI" id="CHEBI:30013"/>
        <dbReference type="ChEBI" id="CHEBI:30616"/>
        <dbReference type="ChEBI" id="CHEBI:61977"/>
        <dbReference type="ChEBI" id="CHEBI:456216"/>
        <dbReference type="EC" id="2.7.11.11"/>
    </reaction>
</comment>
<dbReference type="STRING" id="321146.A0A139H8V5"/>
<dbReference type="SMART" id="SM00133">
    <property type="entry name" value="S_TK_X"/>
    <property type="match status" value="1"/>
</dbReference>
<evidence type="ECO:0000259" key="14">
    <source>
        <dbReference type="PROSITE" id="PS50011"/>
    </source>
</evidence>
<comment type="similarity">
    <text evidence="1">Belongs to the ketopantoate reductase family.</text>
</comment>
<dbReference type="Pfam" id="PF08546">
    <property type="entry name" value="ApbA_C"/>
    <property type="match status" value="1"/>
</dbReference>
<dbReference type="OrthoDB" id="63267at2759"/>
<dbReference type="InterPro" id="IPR000961">
    <property type="entry name" value="AGC-kinase_C"/>
</dbReference>
<comment type="caution">
    <text evidence="16">The sequence shown here is derived from an EMBL/GenBank/DDBJ whole genome shotgun (WGS) entry which is preliminary data.</text>
</comment>
<feature type="compositionally biased region" description="Low complexity" evidence="13">
    <location>
        <begin position="416"/>
        <end position="428"/>
    </location>
</feature>
<protein>
    <recommendedName>
        <fullName evidence="2">cAMP-dependent protein kinase</fullName>
        <ecNumber evidence="2">2.7.11.11</ecNumber>
    </recommendedName>
</protein>
<evidence type="ECO:0000256" key="2">
    <source>
        <dbReference type="ARBA" id="ARBA00012444"/>
    </source>
</evidence>
<dbReference type="PANTHER" id="PTHR24353:SF153">
    <property type="entry name" value="CAMP-DEPENDENT PROTEIN KINASE CATALYTIC SUBUNIT 1"/>
    <property type="match status" value="1"/>
</dbReference>
<proteinExistence type="inferred from homology"/>
<dbReference type="Pfam" id="PF00069">
    <property type="entry name" value="Pkinase"/>
    <property type="match status" value="1"/>
</dbReference>
<dbReference type="FunFam" id="1.10.1040.10:FF:000017">
    <property type="entry name" value="2-dehydropantoate 2-reductase"/>
    <property type="match status" value="1"/>
</dbReference>
<evidence type="ECO:0000256" key="9">
    <source>
        <dbReference type="ARBA" id="ARBA00023002"/>
    </source>
</evidence>
<dbReference type="InterPro" id="IPR017441">
    <property type="entry name" value="Protein_kinase_ATP_BS"/>
</dbReference>
<dbReference type="PANTHER" id="PTHR24353">
    <property type="entry name" value="CYCLIC NUCLEOTIDE-DEPENDENT PROTEIN KINASE"/>
    <property type="match status" value="1"/>
</dbReference>
<dbReference type="Gene3D" id="1.10.510.10">
    <property type="entry name" value="Transferase(Phosphotransferase) domain 1"/>
    <property type="match status" value="1"/>
</dbReference>
<dbReference type="SUPFAM" id="SSF48179">
    <property type="entry name" value="6-phosphogluconate dehydrogenase C-terminal domain-like"/>
    <property type="match status" value="1"/>
</dbReference>
<evidence type="ECO:0000256" key="5">
    <source>
        <dbReference type="ARBA" id="ARBA00022741"/>
    </source>
</evidence>
<reference evidence="16 17" key="1">
    <citation type="submission" date="2015-07" db="EMBL/GenBank/DDBJ databases">
        <title>Comparative genomics of the Sigatoka disease complex on banana suggests a link between parallel evolutionary changes in Pseudocercospora fijiensis and Pseudocercospora eumusae and increased virulence on the banana host.</title>
        <authorList>
            <person name="Chang T.-C."/>
            <person name="Salvucci A."/>
            <person name="Crous P.W."/>
            <person name="Stergiopoulos I."/>
        </authorList>
    </citation>
    <scope>NUCLEOTIDE SEQUENCE [LARGE SCALE GENOMIC DNA]</scope>
    <source>
        <strain evidence="16 17">CBS 114824</strain>
    </source>
</reference>
<feature type="binding site" evidence="12">
    <location>
        <position position="541"/>
    </location>
    <ligand>
        <name>ATP</name>
        <dbReference type="ChEBI" id="CHEBI:30616"/>
    </ligand>
</feature>
<dbReference type="InterPro" id="IPR008271">
    <property type="entry name" value="Ser/Thr_kinase_AS"/>
</dbReference>
<dbReference type="GO" id="GO:0004691">
    <property type="term" value="F:cAMP-dependent protein kinase activity"/>
    <property type="evidence" value="ECO:0007669"/>
    <property type="project" value="UniProtKB-EC"/>
</dbReference>
<dbReference type="FunFam" id="3.30.200.20:FF:000005">
    <property type="entry name" value="cAMP-dependent protein kinase catalytic subunit"/>
    <property type="match status" value="1"/>
</dbReference>
<keyword evidence="9" id="KW-0560">Oxidoreductase</keyword>
<evidence type="ECO:0000256" key="13">
    <source>
        <dbReference type="SAM" id="MobiDB-lite"/>
    </source>
</evidence>
<gene>
    <name evidence="16" type="ORF">AC578_2060</name>
</gene>
<dbReference type="InterPro" id="IPR008927">
    <property type="entry name" value="6-PGluconate_DH-like_C_sf"/>
</dbReference>
<evidence type="ECO:0000256" key="11">
    <source>
        <dbReference type="ARBA" id="ARBA00047454"/>
    </source>
</evidence>
<evidence type="ECO:0000256" key="10">
    <source>
        <dbReference type="ARBA" id="ARBA00047292"/>
    </source>
</evidence>
<dbReference type="Pfam" id="PF02558">
    <property type="entry name" value="ApbA"/>
    <property type="match status" value="1"/>
</dbReference>
<sequence length="823" mass="90837">MPTRILIVGAGAIGAFYGSRLATASNTLVSALCRSNFKAVNANGFKVTSPKYGEQIFHPEYVFSSPDEARKANVKWDYLLVATKALPDVSDDSALLEGLVADGTSIVLVQNGLGVEEPYARRFPQASILSAVTIASAAQPEHGIIKHNRWTRISMGPYLPHLDQGGSGSQTSDDAANRSNSQIVKLLQEAGIADAEEYDHAGLQFVRWHKIAINAAMNPSSVLSGGCGNQEMSTDPELSIHLTGIINEVLETAPKVLGKPLPCKLASAEQILNSTRRNSSGSKPSMWGDWVKGTKMELEVILGNPIRMAREKGLEMPRLQTMYALIKKAQENRDKKETLKSRKLASTNSQLAHNPCVPRKRKGSTDTSVMPSLGFLKKKRTKDSSQGSEGPTSPTLDKGGSPITPTLSKSSNLFAEPESQTQQTQPSQVADTPQHTSTAVPSTSKDQSMGTQVQPSIQNLINQSGYTASQHDSAYSQHNMSDANVPHINAPALKPTTNPLRETKGKYTLADFQISRTLGTGSFGRVHLVQSKHNQRFYAVKVLKKAQVVKMKQVEHTNDERKMLQRCRHPFLITLWGTWQDSKNLYMVMDFIEGGELFSLLRKSQRFPNPVAKFYAAEVTLALDYLHSMNIIYRDLKPENLLLDRHGHIKITDFGFAKEVPDITWTLCGTPDYLAPEVVSSKGYNKSVDWWSLGILIFEMLAGFTPFWDSGSPLKIYENILKGRVKYPPYIHPDAQDLLSKLITADLTKRLGNLHGGSRDVMNHAWFAEVTWERLSKKDIDAPYVPPVRGGAGDASLFDKYPEETEAYGQTGEDPHGKMFPDF</sequence>
<feature type="compositionally biased region" description="Polar residues" evidence="13">
    <location>
        <begin position="403"/>
        <end position="413"/>
    </location>
</feature>
<dbReference type="SMART" id="SM00220">
    <property type="entry name" value="S_TKc"/>
    <property type="match status" value="1"/>
</dbReference>
<dbReference type="InterPro" id="IPR011009">
    <property type="entry name" value="Kinase-like_dom_sf"/>
</dbReference>
<evidence type="ECO:0000256" key="3">
    <source>
        <dbReference type="ARBA" id="ARBA00022527"/>
    </source>
</evidence>
<dbReference type="PROSITE" id="PS50011">
    <property type="entry name" value="PROTEIN_KINASE_DOM"/>
    <property type="match status" value="1"/>
</dbReference>
<evidence type="ECO:0000313" key="17">
    <source>
        <dbReference type="Proteomes" id="UP000070133"/>
    </source>
</evidence>
<dbReference type="InterPro" id="IPR013328">
    <property type="entry name" value="6PGD_dom2"/>
</dbReference>
<dbReference type="FunFam" id="3.40.50.720:FF:000609">
    <property type="entry name" value="2-dehydropantoate 2-reductase"/>
    <property type="match status" value="1"/>
</dbReference>
<dbReference type="GO" id="GO:0008677">
    <property type="term" value="F:2-dehydropantoate 2-reductase activity"/>
    <property type="evidence" value="ECO:0007669"/>
    <property type="project" value="InterPro"/>
</dbReference>
<organism evidence="16 17">
    <name type="scientific">Pseudocercospora eumusae</name>
    <dbReference type="NCBI Taxonomy" id="321146"/>
    <lineage>
        <taxon>Eukaryota</taxon>
        <taxon>Fungi</taxon>
        <taxon>Dikarya</taxon>
        <taxon>Ascomycota</taxon>
        <taxon>Pezizomycotina</taxon>
        <taxon>Dothideomycetes</taxon>
        <taxon>Dothideomycetidae</taxon>
        <taxon>Mycosphaerellales</taxon>
        <taxon>Mycosphaerellaceae</taxon>
        <taxon>Pseudocercospora</taxon>
    </lineage>
</organism>
<dbReference type="GO" id="GO:0005829">
    <property type="term" value="C:cytosol"/>
    <property type="evidence" value="ECO:0007669"/>
    <property type="project" value="TreeGrafter"/>
</dbReference>
<dbReference type="FunFam" id="1.10.510.10:FF:000005">
    <property type="entry name" value="cAMP-dependent protein kinase catalytic subunit alpha"/>
    <property type="match status" value="1"/>
</dbReference>
<keyword evidence="4" id="KW-0808">Transferase</keyword>
<dbReference type="GO" id="GO:0005952">
    <property type="term" value="C:cAMP-dependent protein kinase complex"/>
    <property type="evidence" value="ECO:0007669"/>
    <property type="project" value="TreeGrafter"/>
</dbReference>
<dbReference type="GO" id="GO:0015940">
    <property type="term" value="P:pantothenate biosynthetic process"/>
    <property type="evidence" value="ECO:0007669"/>
    <property type="project" value="InterPro"/>
</dbReference>
<keyword evidence="3" id="KW-0723">Serine/threonine-protein kinase</keyword>
<keyword evidence="5 12" id="KW-0547">Nucleotide-binding</keyword>
<evidence type="ECO:0000256" key="4">
    <source>
        <dbReference type="ARBA" id="ARBA00022679"/>
    </source>
</evidence>
<keyword evidence="8" id="KW-0521">NADP</keyword>
<dbReference type="Gene3D" id="3.30.200.20">
    <property type="entry name" value="Phosphorylase Kinase, domain 1"/>
    <property type="match status" value="1"/>
</dbReference>